<dbReference type="PANTHER" id="PTHR21324">
    <property type="entry name" value="FASTING-INDUCIBLE INTEGRAL MEMBRANE PROTEIN TM6P1-RELATED"/>
    <property type="match status" value="1"/>
</dbReference>
<evidence type="ECO:0000313" key="8">
    <source>
        <dbReference type="EMBL" id="KAF2897202.1"/>
    </source>
</evidence>
<evidence type="ECO:0000313" key="9">
    <source>
        <dbReference type="Proteomes" id="UP000801492"/>
    </source>
</evidence>
<reference evidence="8" key="1">
    <citation type="submission" date="2019-08" db="EMBL/GenBank/DDBJ databases">
        <title>The genome of the North American firefly Photinus pyralis.</title>
        <authorList>
            <consortium name="Photinus pyralis genome working group"/>
            <person name="Fallon T.R."/>
            <person name="Sander Lower S.E."/>
            <person name="Weng J.-K."/>
        </authorList>
    </citation>
    <scope>NUCLEOTIDE SEQUENCE</scope>
    <source>
        <strain evidence="8">TRF0915ILg1</strain>
        <tissue evidence="8">Whole body</tissue>
    </source>
</reference>
<keyword evidence="3 6" id="KW-0812">Transmembrane</keyword>
<gene>
    <name evidence="8" type="ORF">ILUMI_08976</name>
</gene>
<keyword evidence="9" id="KW-1185">Reference proteome</keyword>
<feature type="domain" description="CWH43-like N-terminal" evidence="7">
    <location>
        <begin position="11"/>
        <end position="235"/>
    </location>
</feature>
<dbReference type="OrthoDB" id="191706at2759"/>
<feature type="transmembrane region" description="Helical" evidence="6">
    <location>
        <begin position="164"/>
        <end position="187"/>
    </location>
</feature>
<dbReference type="EMBL" id="VTPC01004409">
    <property type="protein sequence ID" value="KAF2897202.1"/>
    <property type="molecule type" value="Genomic_DNA"/>
</dbReference>
<evidence type="ECO:0000256" key="4">
    <source>
        <dbReference type="ARBA" id="ARBA00022989"/>
    </source>
</evidence>
<feature type="transmembrane region" description="Helical" evidence="6">
    <location>
        <begin position="58"/>
        <end position="76"/>
    </location>
</feature>
<protein>
    <recommendedName>
        <fullName evidence="7">CWH43-like N-terminal domain-containing protein</fullName>
    </recommendedName>
</protein>
<dbReference type="Pfam" id="PF10277">
    <property type="entry name" value="Frag1"/>
    <property type="match status" value="1"/>
</dbReference>
<dbReference type="InterPro" id="IPR050911">
    <property type="entry name" value="DRAM/TMEM150_Autophagy_Mod"/>
</dbReference>
<keyword evidence="5 6" id="KW-0472">Membrane</keyword>
<dbReference type="GO" id="GO:0012505">
    <property type="term" value="C:endomembrane system"/>
    <property type="evidence" value="ECO:0007669"/>
    <property type="project" value="UniProtKB-SubCell"/>
</dbReference>
<dbReference type="AlphaFoldDB" id="A0A8K0D6P0"/>
<comment type="similarity">
    <text evidence="2">Belongs to the DRAM/TMEM150 family.</text>
</comment>
<dbReference type="InterPro" id="IPR019402">
    <property type="entry name" value="CWH43_N"/>
</dbReference>
<evidence type="ECO:0000256" key="5">
    <source>
        <dbReference type="ARBA" id="ARBA00023136"/>
    </source>
</evidence>
<evidence type="ECO:0000256" key="1">
    <source>
        <dbReference type="ARBA" id="ARBA00004127"/>
    </source>
</evidence>
<keyword evidence="4 6" id="KW-1133">Transmembrane helix</keyword>
<evidence type="ECO:0000256" key="2">
    <source>
        <dbReference type="ARBA" id="ARBA00006565"/>
    </source>
</evidence>
<name>A0A8K0D6P0_IGNLU</name>
<feature type="transmembrane region" description="Helical" evidence="6">
    <location>
        <begin position="12"/>
        <end position="35"/>
    </location>
</feature>
<evidence type="ECO:0000256" key="6">
    <source>
        <dbReference type="SAM" id="Phobius"/>
    </source>
</evidence>
<dbReference type="Proteomes" id="UP000801492">
    <property type="component" value="Unassembled WGS sequence"/>
</dbReference>
<comment type="subcellular location">
    <subcellularLocation>
        <location evidence="1">Endomembrane system</location>
        <topology evidence="1">Multi-pass membrane protein</topology>
    </subcellularLocation>
</comment>
<organism evidence="8 9">
    <name type="scientific">Ignelater luminosus</name>
    <name type="common">Cucubano</name>
    <name type="synonym">Pyrophorus luminosus</name>
    <dbReference type="NCBI Taxonomy" id="2038154"/>
    <lineage>
        <taxon>Eukaryota</taxon>
        <taxon>Metazoa</taxon>
        <taxon>Ecdysozoa</taxon>
        <taxon>Arthropoda</taxon>
        <taxon>Hexapoda</taxon>
        <taxon>Insecta</taxon>
        <taxon>Pterygota</taxon>
        <taxon>Neoptera</taxon>
        <taxon>Endopterygota</taxon>
        <taxon>Coleoptera</taxon>
        <taxon>Polyphaga</taxon>
        <taxon>Elateriformia</taxon>
        <taxon>Elateroidea</taxon>
        <taxon>Elateridae</taxon>
        <taxon>Agrypninae</taxon>
        <taxon>Pyrophorini</taxon>
        <taxon>Ignelater</taxon>
    </lineage>
</organism>
<feature type="transmembrane region" description="Helical" evidence="6">
    <location>
        <begin position="124"/>
        <end position="144"/>
    </location>
</feature>
<evidence type="ECO:0000256" key="3">
    <source>
        <dbReference type="ARBA" id="ARBA00022692"/>
    </source>
</evidence>
<sequence>MYNCCKCFPGLSFLPVLLVSGYSTTFFITYTIAVLQKHTYAIFTYISDAGALMPENGVFSQMLNLGAFVALAFFYVRHRQVREICEMHNSRRKLRMLSKVCWYLGIIVSISSTVVGNFPVHQAMAMHAVGAITGFVSISSWMLLQAYMSFKLYPLIGNSYINCIRVIFLTISLITFSTCIITAVIAFQRYKGHNILKWDPEDSDYELHAVSVIMEWTFVHSTLAYFLTFAYELKDVSFEEPVIKINNVNFVT</sequence>
<proteinExistence type="inferred from homology"/>
<feature type="transmembrane region" description="Helical" evidence="6">
    <location>
        <begin position="97"/>
        <end position="118"/>
    </location>
</feature>
<comment type="caution">
    <text evidence="8">The sequence shown here is derived from an EMBL/GenBank/DDBJ whole genome shotgun (WGS) entry which is preliminary data.</text>
</comment>
<evidence type="ECO:0000259" key="7">
    <source>
        <dbReference type="Pfam" id="PF10277"/>
    </source>
</evidence>
<dbReference type="PANTHER" id="PTHR21324:SF2">
    <property type="entry name" value="EG:22E5.9 PROTEIN"/>
    <property type="match status" value="1"/>
</dbReference>
<accession>A0A8K0D6P0</accession>
<feature type="transmembrane region" description="Helical" evidence="6">
    <location>
        <begin position="207"/>
        <end position="227"/>
    </location>
</feature>